<organism evidence="6 7">
    <name type="scientific">Brassica rapa subsp. trilocularis</name>
    <dbReference type="NCBI Taxonomy" id="1813537"/>
    <lineage>
        <taxon>Eukaryota</taxon>
        <taxon>Viridiplantae</taxon>
        <taxon>Streptophyta</taxon>
        <taxon>Embryophyta</taxon>
        <taxon>Tracheophyta</taxon>
        <taxon>Spermatophyta</taxon>
        <taxon>Magnoliopsida</taxon>
        <taxon>eudicotyledons</taxon>
        <taxon>Gunneridae</taxon>
        <taxon>Pentapetalae</taxon>
        <taxon>rosids</taxon>
        <taxon>malvids</taxon>
        <taxon>Brassicales</taxon>
        <taxon>Brassicaceae</taxon>
        <taxon>Brassiceae</taxon>
        <taxon>Brassica</taxon>
    </lineage>
</organism>
<dbReference type="Proteomes" id="UP000823674">
    <property type="component" value="Chromosome A01"/>
</dbReference>
<evidence type="ECO:0000256" key="1">
    <source>
        <dbReference type="ARBA" id="ARBA00005234"/>
    </source>
</evidence>
<name>A0ABQ7NYZ9_BRACM</name>
<gene>
    <name evidence="6" type="primary">A01g510500.1_BraROA</name>
    <name evidence="6" type="ORF">IGI04_003624</name>
</gene>
<evidence type="ECO:0000256" key="2">
    <source>
        <dbReference type="ARBA" id="ARBA00022670"/>
    </source>
</evidence>
<dbReference type="Pfam" id="PF02902">
    <property type="entry name" value="Peptidase_C48"/>
    <property type="match status" value="1"/>
</dbReference>
<evidence type="ECO:0000259" key="5">
    <source>
        <dbReference type="PROSITE" id="PS50600"/>
    </source>
</evidence>
<sequence>YRVRKKIRRKGVKSLISLTLTSLVSPPLFHGDKDGDFVFSVVLPPVKSTTEPTKASLSTSTSLCYSPPLSTSLRLSPPLRFSPPLCFSPPLSASFLLSPPRRFSPPLAASPLIATSPLLSASLPLCLNLRTDNFFSVISVTGNGDVFLDAQYRREGEMEDERVDLVLERIRNKYDWSSTDWPVLDPEESKMEEPDSHDRGSEADKSVDHTDVVADEETSSVQVAGKGKRKFLDEGAETRKKKVLCKRSAEKFLTFGPETKSFIEGLIRTSVTSLGDVLSMQMANMERVFTERMGKMEIEVSQLKGAISLTGEGSYPSKKETEEAPLNSKAKQAPPKSKGAQAPPKSKGAEAPPKRKGDQPTPTKKDGKKIATETNDFDFGLSTQDLRDLSQATFVDGFDLSQVKAETSSKSKPFNMAPLQWNDEEMDRTKEDSPDAALVFFREEDWEKVRTWSTSSTRIRIGPATLDFEIANRLMDKSEWLNSLEIDAAMYVFRERTSLKRWRPHRVAFMTVVFSNMIKKEYGHLEAQGRKSYMLHNLLLQFGKGVLPLHGRTHEIWNIDVDRLYVPVHVSGNHWIALCISFVTRSIEVFDCSGRKRYKEVDGFANLIPRIVK</sequence>
<dbReference type="Gene3D" id="3.40.395.10">
    <property type="entry name" value="Adenoviral Proteinase, Chain A"/>
    <property type="match status" value="1"/>
</dbReference>
<keyword evidence="2" id="KW-0645">Protease</keyword>
<dbReference type="InterPro" id="IPR003653">
    <property type="entry name" value="Peptidase_C48_C"/>
</dbReference>
<evidence type="ECO:0000256" key="4">
    <source>
        <dbReference type="SAM" id="MobiDB-lite"/>
    </source>
</evidence>
<evidence type="ECO:0000256" key="3">
    <source>
        <dbReference type="ARBA" id="ARBA00022801"/>
    </source>
</evidence>
<feature type="region of interest" description="Disordered" evidence="4">
    <location>
        <begin position="309"/>
        <end position="371"/>
    </location>
</feature>
<reference evidence="6 7" key="1">
    <citation type="submission" date="2021-03" db="EMBL/GenBank/DDBJ databases">
        <authorList>
            <person name="King G.J."/>
            <person name="Bancroft I."/>
            <person name="Baten A."/>
            <person name="Bloomfield J."/>
            <person name="Borpatragohain P."/>
            <person name="He Z."/>
            <person name="Irish N."/>
            <person name="Irwin J."/>
            <person name="Liu K."/>
            <person name="Mauleon R.P."/>
            <person name="Moore J."/>
            <person name="Morris R."/>
            <person name="Ostergaard L."/>
            <person name="Wang B."/>
            <person name="Wells R."/>
        </authorList>
    </citation>
    <scope>NUCLEOTIDE SEQUENCE [LARGE SCALE GENOMIC DNA]</scope>
    <source>
        <strain evidence="6">R-o-18</strain>
        <tissue evidence="6">Leaf</tissue>
    </source>
</reference>
<evidence type="ECO:0000313" key="6">
    <source>
        <dbReference type="EMBL" id="KAG5416057.1"/>
    </source>
</evidence>
<feature type="compositionally biased region" description="Basic and acidic residues" evidence="4">
    <location>
        <begin position="352"/>
        <end position="371"/>
    </location>
</feature>
<keyword evidence="7" id="KW-1185">Reference proteome</keyword>
<dbReference type="PROSITE" id="PS50600">
    <property type="entry name" value="ULP_PROTEASE"/>
    <property type="match status" value="1"/>
</dbReference>
<accession>A0ABQ7NYZ9</accession>
<evidence type="ECO:0000313" key="7">
    <source>
        <dbReference type="Proteomes" id="UP000823674"/>
    </source>
</evidence>
<dbReference type="InterPro" id="IPR038765">
    <property type="entry name" value="Papain-like_cys_pep_sf"/>
</dbReference>
<feature type="region of interest" description="Disordered" evidence="4">
    <location>
        <begin position="182"/>
        <end position="209"/>
    </location>
</feature>
<comment type="similarity">
    <text evidence="1">Belongs to the peptidase C48 family.</text>
</comment>
<keyword evidence="3" id="KW-0378">Hydrolase</keyword>
<feature type="non-terminal residue" evidence="6">
    <location>
        <position position="1"/>
    </location>
</feature>
<dbReference type="EMBL" id="JADBGQ010000001">
    <property type="protein sequence ID" value="KAG5416057.1"/>
    <property type="molecule type" value="Genomic_DNA"/>
</dbReference>
<feature type="compositionally biased region" description="Basic and acidic residues" evidence="4">
    <location>
        <begin position="187"/>
        <end position="209"/>
    </location>
</feature>
<comment type="caution">
    <text evidence="6">The sequence shown here is derived from an EMBL/GenBank/DDBJ whole genome shotgun (WGS) entry which is preliminary data.</text>
</comment>
<dbReference type="SUPFAM" id="SSF54001">
    <property type="entry name" value="Cysteine proteinases"/>
    <property type="match status" value="1"/>
</dbReference>
<proteinExistence type="inferred from homology"/>
<protein>
    <recommendedName>
        <fullName evidence="5">Ubiquitin-like protease family profile domain-containing protein</fullName>
    </recommendedName>
</protein>
<feature type="domain" description="Ubiquitin-like protease family profile" evidence="5">
    <location>
        <begin position="464"/>
        <end position="613"/>
    </location>
</feature>
<feature type="non-terminal residue" evidence="6">
    <location>
        <position position="613"/>
    </location>
</feature>